<dbReference type="RefSeq" id="WP_229961498.1">
    <property type="nucleotide sequence ID" value="NZ_JAJJWI010000013.1"/>
</dbReference>
<dbReference type="Proteomes" id="UP001597369">
    <property type="component" value="Unassembled WGS sequence"/>
</dbReference>
<dbReference type="InterPro" id="IPR029044">
    <property type="entry name" value="Nucleotide-diphossugar_trans"/>
</dbReference>
<reference evidence="2" key="1">
    <citation type="journal article" date="2019" name="Int. J. Syst. Evol. Microbiol.">
        <title>The Global Catalogue of Microorganisms (GCM) 10K type strain sequencing project: providing services to taxonomists for standard genome sequencing and annotation.</title>
        <authorList>
            <consortium name="The Broad Institute Genomics Platform"/>
            <consortium name="The Broad Institute Genome Sequencing Center for Infectious Disease"/>
            <person name="Wu L."/>
            <person name="Ma J."/>
        </authorList>
    </citation>
    <scope>NUCLEOTIDE SEQUENCE [LARGE SCALE GENOMIC DNA]</scope>
    <source>
        <strain evidence="2">JCM 16545</strain>
    </source>
</reference>
<accession>A0ABW4WX74</accession>
<evidence type="ECO:0000313" key="2">
    <source>
        <dbReference type="Proteomes" id="UP001597369"/>
    </source>
</evidence>
<organism evidence="1 2">
    <name type="scientific">Pontibacter silvestris</name>
    <dbReference type="NCBI Taxonomy" id="2305183"/>
    <lineage>
        <taxon>Bacteria</taxon>
        <taxon>Pseudomonadati</taxon>
        <taxon>Bacteroidota</taxon>
        <taxon>Cytophagia</taxon>
        <taxon>Cytophagales</taxon>
        <taxon>Hymenobacteraceae</taxon>
        <taxon>Pontibacter</taxon>
    </lineage>
</organism>
<gene>
    <name evidence="1" type="ORF">ACFSKU_08090</name>
</gene>
<comment type="caution">
    <text evidence="1">The sequence shown here is derived from an EMBL/GenBank/DDBJ whole genome shotgun (WGS) entry which is preliminary data.</text>
</comment>
<dbReference type="SUPFAM" id="SSF53448">
    <property type="entry name" value="Nucleotide-diphospho-sugar transferases"/>
    <property type="match status" value="1"/>
</dbReference>
<dbReference type="Gene3D" id="3.90.550.10">
    <property type="entry name" value="Spore Coat Polysaccharide Biosynthesis Protein SpsA, Chain A"/>
    <property type="match status" value="1"/>
</dbReference>
<protein>
    <recommendedName>
        <fullName evidence="3">Glycosyl transferase</fullName>
    </recommendedName>
</protein>
<evidence type="ECO:0000313" key="1">
    <source>
        <dbReference type="EMBL" id="MFD2066841.1"/>
    </source>
</evidence>
<sequence>MSKGIITIATGKKQYIHMAKMLAVSLKLNYPVLPIAVITDSEDTELRSLYDFIISADMTKGNGYIQKLNMYEYSPFDETIFIDVDCMVVKNIDFLWGLFKDEHVSVIGFKQNTGHHFGTSIDNLCKYFKIDDILIFNGGMYYFKKDSIAQSVFEKARQLIYEYEELGFAKVRGTSINEEPLMSIGMSLHNMQPVFDNWKGMHMACGSIGEVDLDVLKGRCMFQKNGFTVKPAVMHYGGTSYNKFYYRREAAKLRLAYFFKVPKRVTSLLVNGFYNPLYILYIFSYRLARTFFKGVPLKFSPLMPYNFYE</sequence>
<name>A0ABW4WX74_9BACT</name>
<evidence type="ECO:0008006" key="3">
    <source>
        <dbReference type="Google" id="ProtNLM"/>
    </source>
</evidence>
<dbReference type="EMBL" id="JBHUHV010000024">
    <property type="protein sequence ID" value="MFD2066841.1"/>
    <property type="molecule type" value="Genomic_DNA"/>
</dbReference>
<keyword evidence="2" id="KW-1185">Reference proteome</keyword>
<proteinExistence type="predicted"/>